<gene>
    <name evidence="2" type="ORF">BDA96_06G298300</name>
</gene>
<feature type="compositionally biased region" description="Basic and acidic residues" evidence="1">
    <location>
        <begin position="1"/>
        <end position="11"/>
    </location>
</feature>
<feature type="compositionally biased region" description="Low complexity" evidence="1">
    <location>
        <begin position="122"/>
        <end position="155"/>
    </location>
</feature>
<feature type="region of interest" description="Disordered" evidence="1">
    <location>
        <begin position="84"/>
        <end position="155"/>
    </location>
</feature>
<reference evidence="2" key="2">
    <citation type="submission" date="2020-10" db="EMBL/GenBank/DDBJ databases">
        <authorList>
            <person name="Cooper E.A."/>
            <person name="Brenton Z.W."/>
            <person name="Flinn B.S."/>
            <person name="Jenkins J."/>
            <person name="Shu S."/>
            <person name="Flowers D."/>
            <person name="Luo F."/>
            <person name="Wang Y."/>
            <person name="Xia P."/>
            <person name="Barry K."/>
            <person name="Daum C."/>
            <person name="Lipzen A."/>
            <person name="Yoshinaga Y."/>
            <person name="Schmutz J."/>
            <person name="Saski C."/>
            <person name="Vermerris W."/>
            <person name="Kresovich S."/>
        </authorList>
    </citation>
    <scope>NUCLEOTIDE SEQUENCE</scope>
</reference>
<feature type="region of interest" description="Disordered" evidence="1">
    <location>
        <begin position="1"/>
        <end position="59"/>
    </location>
</feature>
<dbReference type="AlphaFoldDB" id="A0A921QTP6"/>
<evidence type="ECO:0000313" key="3">
    <source>
        <dbReference type="Proteomes" id="UP000807115"/>
    </source>
</evidence>
<accession>A0A921QTP6</accession>
<protein>
    <submittedName>
        <fullName evidence="2">Uncharacterized protein</fullName>
    </submittedName>
</protein>
<evidence type="ECO:0000313" key="2">
    <source>
        <dbReference type="EMBL" id="KAG0528203.1"/>
    </source>
</evidence>
<evidence type="ECO:0000256" key="1">
    <source>
        <dbReference type="SAM" id="MobiDB-lite"/>
    </source>
</evidence>
<proteinExistence type="predicted"/>
<dbReference type="Proteomes" id="UP000807115">
    <property type="component" value="Chromosome 6"/>
</dbReference>
<sequence>MESRRRARGEEGEGTDVPARWPAAGWRTRARARQAGHEDGGRGERKRSAMTGPCRRCSSRIARCSSCGCESSALAMTGPLRVRLPCLCSDGAGPRSSGSRTGSAPGTRSTPTRTSPPPTTSPTPTGSPSDSSSGSPCPAAATSSPASPSCTSPTS</sequence>
<dbReference type="EMBL" id="CM027685">
    <property type="protein sequence ID" value="KAG0528203.1"/>
    <property type="molecule type" value="Genomic_DNA"/>
</dbReference>
<reference evidence="2" key="1">
    <citation type="journal article" date="2019" name="BMC Genomics">
        <title>A new reference genome for Sorghum bicolor reveals high levels of sequence similarity between sweet and grain genotypes: implications for the genetics of sugar metabolism.</title>
        <authorList>
            <person name="Cooper E.A."/>
            <person name="Brenton Z.W."/>
            <person name="Flinn B.S."/>
            <person name="Jenkins J."/>
            <person name="Shu S."/>
            <person name="Flowers D."/>
            <person name="Luo F."/>
            <person name="Wang Y."/>
            <person name="Xia P."/>
            <person name="Barry K."/>
            <person name="Daum C."/>
            <person name="Lipzen A."/>
            <person name="Yoshinaga Y."/>
            <person name="Schmutz J."/>
            <person name="Saski C."/>
            <person name="Vermerris W."/>
            <person name="Kresovich S."/>
        </authorList>
    </citation>
    <scope>NUCLEOTIDE SEQUENCE</scope>
</reference>
<feature type="compositionally biased region" description="Low complexity" evidence="1">
    <location>
        <begin position="103"/>
        <end position="113"/>
    </location>
</feature>
<name>A0A921QTP6_SORBI</name>
<feature type="compositionally biased region" description="Basic and acidic residues" evidence="1">
    <location>
        <begin position="35"/>
        <end position="47"/>
    </location>
</feature>
<comment type="caution">
    <text evidence="2">The sequence shown here is derived from an EMBL/GenBank/DDBJ whole genome shotgun (WGS) entry which is preliminary data.</text>
</comment>
<organism evidence="2 3">
    <name type="scientific">Sorghum bicolor</name>
    <name type="common">Sorghum</name>
    <name type="synonym">Sorghum vulgare</name>
    <dbReference type="NCBI Taxonomy" id="4558"/>
    <lineage>
        <taxon>Eukaryota</taxon>
        <taxon>Viridiplantae</taxon>
        <taxon>Streptophyta</taxon>
        <taxon>Embryophyta</taxon>
        <taxon>Tracheophyta</taxon>
        <taxon>Spermatophyta</taxon>
        <taxon>Magnoliopsida</taxon>
        <taxon>Liliopsida</taxon>
        <taxon>Poales</taxon>
        <taxon>Poaceae</taxon>
        <taxon>PACMAD clade</taxon>
        <taxon>Panicoideae</taxon>
        <taxon>Andropogonodae</taxon>
        <taxon>Andropogoneae</taxon>
        <taxon>Sorghinae</taxon>
        <taxon>Sorghum</taxon>
    </lineage>
</organism>